<dbReference type="Gene3D" id="2.30.30.40">
    <property type="entry name" value="SH3 Domains"/>
    <property type="match status" value="1"/>
</dbReference>
<evidence type="ECO:0000259" key="8">
    <source>
        <dbReference type="PROSITE" id="PS50212"/>
    </source>
</evidence>
<dbReference type="Proteomes" id="UP000774326">
    <property type="component" value="Unassembled WGS sequence"/>
</dbReference>
<dbReference type="PROSITE" id="PS50002">
    <property type="entry name" value="SH3"/>
    <property type="match status" value="1"/>
</dbReference>
<dbReference type="InterPro" id="IPR001895">
    <property type="entry name" value="RASGEF_cat_dom"/>
</dbReference>
<feature type="region of interest" description="Disordered" evidence="5">
    <location>
        <begin position="413"/>
        <end position="445"/>
    </location>
</feature>
<feature type="region of interest" description="Disordered" evidence="5">
    <location>
        <begin position="178"/>
        <end position="211"/>
    </location>
</feature>
<dbReference type="SUPFAM" id="SSF48366">
    <property type="entry name" value="Ras GEF"/>
    <property type="match status" value="1"/>
</dbReference>
<evidence type="ECO:0000256" key="1">
    <source>
        <dbReference type="ARBA" id="ARBA00022443"/>
    </source>
</evidence>
<dbReference type="Pfam" id="PF00018">
    <property type="entry name" value="SH3_1"/>
    <property type="match status" value="1"/>
</dbReference>
<evidence type="ECO:0000259" key="7">
    <source>
        <dbReference type="PROSITE" id="PS50009"/>
    </source>
</evidence>
<feature type="compositionally biased region" description="Polar residues" evidence="5">
    <location>
        <begin position="413"/>
        <end position="422"/>
    </location>
</feature>
<evidence type="ECO:0000256" key="2">
    <source>
        <dbReference type="ARBA" id="ARBA00022658"/>
    </source>
</evidence>
<evidence type="ECO:0000256" key="5">
    <source>
        <dbReference type="SAM" id="MobiDB-lite"/>
    </source>
</evidence>
<reference evidence="9" key="2">
    <citation type="submission" date="2021-01" db="EMBL/GenBank/DDBJ databases">
        <authorList>
            <person name="Schikora-Tamarit M.A."/>
        </authorList>
    </citation>
    <scope>NUCLEOTIDE SEQUENCE</scope>
    <source>
        <strain evidence="9">CBS2887</strain>
    </source>
</reference>
<dbReference type="CDD" id="cd06224">
    <property type="entry name" value="REM"/>
    <property type="match status" value="1"/>
</dbReference>
<dbReference type="InterPro" id="IPR001452">
    <property type="entry name" value="SH3_domain"/>
</dbReference>
<keyword evidence="10" id="KW-1185">Reference proteome</keyword>
<evidence type="ECO:0000259" key="6">
    <source>
        <dbReference type="PROSITE" id="PS50002"/>
    </source>
</evidence>
<dbReference type="SMART" id="SM00147">
    <property type="entry name" value="RasGEF"/>
    <property type="match status" value="1"/>
</dbReference>
<dbReference type="OrthoDB" id="546434at2759"/>
<feature type="region of interest" description="Disordered" evidence="5">
    <location>
        <begin position="249"/>
        <end position="268"/>
    </location>
</feature>
<dbReference type="PROSITE" id="PS50212">
    <property type="entry name" value="RASGEF_NTER"/>
    <property type="match status" value="1"/>
</dbReference>
<evidence type="ECO:0000313" key="9">
    <source>
        <dbReference type="EMBL" id="KAH3677583.1"/>
    </source>
</evidence>
<evidence type="ECO:0000256" key="4">
    <source>
        <dbReference type="PROSITE-ProRule" id="PRU00192"/>
    </source>
</evidence>
<feature type="domain" description="Ras-GEF" evidence="7">
    <location>
        <begin position="1313"/>
        <end position="1559"/>
    </location>
</feature>
<dbReference type="InterPro" id="IPR023578">
    <property type="entry name" value="Ras_GEF_dom_sf"/>
</dbReference>
<dbReference type="InterPro" id="IPR008937">
    <property type="entry name" value="Ras-like_GEF"/>
</dbReference>
<protein>
    <recommendedName>
        <fullName evidence="11">Bud site selection protein 5</fullName>
    </recommendedName>
</protein>
<proteinExistence type="predicted"/>
<comment type="caution">
    <text evidence="9">The sequence shown here is derived from an EMBL/GenBank/DDBJ whole genome shotgun (WGS) entry which is preliminary data.</text>
</comment>
<sequence>MSSSAPDIKEEVPNLDDYEISPEYSLGQSPQSIQKSKHLRDVSGVSPTQMHFTPTKPLNIHREPSVKRKIPEEMDTQRPLSMAEINQQRLTAQTQGLPGSKAFQSQNSLNTFVTVNSYETATESQSELVQTPQRNHMRNLSNINAELGSGPSTPLVGRHSGEELANEINDFHLTAPISQSNGLYNDDPTPVIRQGETFEQDPRSQSSSSHHYQAFNPQIHYNQAQDQYQNQNNVLKRDSTAHPFIRGSISSQANSQAPRPYSYAATPGLDDLGFTTSLAPPRDNLNQPEHRQSSVYSAIPPVLDEFLGQDDNSIADDPNQVMNEFKNKQERRRIASEMDVSLHSDFDNETSYTDESKHLHNINGSPTSQVSEDYQYRSFSTSTNSTSDRISPMKDSFKVTAVRGKTTIAKSNGETVETNYKQQSRRKKEADLKNRSGSHAVSEEVPLQQSKIAELKDKSIQPGDEELYALFLIAIHPFDASSLELQSDSSICLSFEKNDVVFVHTVDASGWGEVTLIKTLQRGWVPVNFFTELIKNDPRLPMNKSRLPLNHLLISAAKFLINPIETDNDEYNEIIDGNLGGNDRISLGLINDIRDGVKYILEKTDCLSRSTEIVRQRPIIRKIRKALLADWYSLMIKADSYKKSKKIQHLETLQLMVLQVVKKSIGFLEIWGIESEELVKEHELIVAVADEPDVSASVTPKSSKGAIIKSATQYTADLPKLSAAPFAKERLNEVYNILFSYIGLLLGRLDMIEHNPTGCQLLENVTHQMIILLRELLFISKSCSAILHDQKRRVPEMNGEDNLDTLLSLVSELVSSVKSFVTKTINEDYFIGTKTVKIDDNEVYYYSSEGDELIGVISRMTRAVSSSVDNCQKALSVIGNFRLSSDKEFTDFDVIRITPEMFIKRCSLGLIKNFKEQKIDLKAIKRTDVKRQSRYSMIRGGLNNENCLTSSGSNLLQEFLPDSKSFVRSSVFEPYLNENGFDAGSSSHVIQHSAKEEIVRDGDGNLLGASLKGLIFLLTDETHTKGFDEFFANSFFLTFKLFTNGTDVIEELISRFNADNKRPETDDDNEQVGGQFSSVESQMKHRRKMIVKVFQLWLQSYWDYEHDYNLLPTLINFFNEVVSEYLPIEAKQLIELASQITCITPTKINESKLETGGINLSHARGDSIFDNDRMQLVNSKLGSSRKSSIITPSSSMKSINSALNLDLDDDEYIFEEYNLAKINTHNSRNSISLPLPGLHTHNTSLLTKGQMVDLERLVNVYRRALGTQVWPHTGEEYHKIELRKLIKNWFSNSNVNLDQRIHCNEDYNIAELNSYEVAKQITLIESSIFRGIKPKELINISKFQKKSFPDAPNVSYSLAFTNMLSEYILDSILKTGVSMKRRVLRLQNWLNVALSCYYLKNFNSLACIVTSLQSATLSRISDLWNQLPEKYHHLFNDLQKIINYDHNYKGYRMKIGKVLELEAAGEYAKSPVPIVPYINLYIQDLTFIDEGNKDFRNSNSFLRARIINYDKFFKISKIMSNIEFLQVSYDTASQIQRRPVSPSKRSSMFSFASFSSSNSSTDIIAAIPVVQEYILLELFRVHQLGLGKDGQERFWELAGLLLK</sequence>
<dbReference type="PANTHER" id="PTHR23113">
    <property type="entry name" value="GUANINE NUCLEOTIDE EXCHANGE FACTOR"/>
    <property type="match status" value="1"/>
</dbReference>
<dbReference type="EMBL" id="JAEUBG010005157">
    <property type="protein sequence ID" value="KAH3677583.1"/>
    <property type="molecule type" value="Genomic_DNA"/>
</dbReference>
<dbReference type="InterPro" id="IPR000651">
    <property type="entry name" value="Ras-like_Gua-exchang_fac_N"/>
</dbReference>
<dbReference type="GO" id="GO:0005886">
    <property type="term" value="C:plasma membrane"/>
    <property type="evidence" value="ECO:0007669"/>
    <property type="project" value="TreeGrafter"/>
</dbReference>
<dbReference type="PANTHER" id="PTHR23113:SF354">
    <property type="entry name" value="BUD SITE SELECTION PROTEIN 5"/>
    <property type="match status" value="1"/>
</dbReference>
<keyword evidence="1 4" id="KW-0728">SH3 domain</keyword>
<organism evidence="9 10">
    <name type="scientific">Wickerhamomyces pijperi</name>
    <name type="common">Yeast</name>
    <name type="synonym">Pichia pijperi</name>
    <dbReference type="NCBI Taxonomy" id="599730"/>
    <lineage>
        <taxon>Eukaryota</taxon>
        <taxon>Fungi</taxon>
        <taxon>Dikarya</taxon>
        <taxon>Ascomycota</taxon>
        <taxon>Saccharomycotina</taxon>
        <taxon>Saccharomycetes</taxon>
        <taxon>Phaffomycetales</taxon>
        <taxon>Wickerhamomycetaceae</taxon>
        <taxon>Wickerhamomyces</taxon>
    </lineage>
</organism>
<evidence type="ECO:0000256" key="3">
    <source>
        <dbReference type="PROSITE-ProRule" id="PRU00168"/>
    </source>
</evidence>
<feature type="region of interest" description="Disordered" evidence="5">
    <location>
        <begin position="346"/>
        <end position="391"/>
    </location>
</feature>
<evidence type="ECO:0000313" key="10">
    <source>
        <dbReference type="Proteomes" id="UP000774326"/>
    </source>
</evidence>
<feature type="domain" description="SH3" evidence="6">
    <location>
        <begin position="467"/>
        <end position="535"/>
    </location>
</feature>
<dbReference type="PROSITE" id="PS50009">
    <property type="entry name" value="RASGEF_CAT"/>
    <property type="match status" value="1"/>
</dbReference>
<dbReference type="GO" id="GO:0005085">
    <property type="term" value="F:guanyl-nucleotide exchange factor activity"/>
    <property type="evidence" value="ECO:0007669"/>
    <property type="project" value="UniProtKB-KW"/>
</dbReference>
<dbReference type="GO" id="GO:0007265">
    <property type="term" value="P:Ras protein signal transduction"/>
    <property type="evidence" value="ECO:0007669"/>
    <property type="project" value="TreeGrafter"/>
</dbReference>
<dbReference type="Gene3D" id="1.20.870.10">
    <property type="entry name" value="Son of sevenless (SoS) protein Chain: S domain 1"/>
    <property type="match status" value="1"/>
</dbReference>
<keyword evidence="2 3" id="KW-0344">Guanine-nucleotide releasing factor</keyword>
<dbReference type="Pfam" id="PF00618">
    <property type="entry name" value="RasGEF_N"/>
    <property type="match status" value="1"/>
</dbReference>
<accession>A0A9P8TFF2</accession>
<dbReference type="SMART" id="SM00229">
    <property type="entry name" value="RasGEFN"/>
    <property type="match status" value="1"/>
</dbReference>
<dbReference type="SUPFAM" id="SSF50044">
    <property type="entry name" value="SH3-domain"/>
    <property type="match status" value="1"/>
</dbReference>
<feature type="domain" description="N-terminal Ras-GEF" evidence="8">
    <location>
        <begin position="1002"/>
        <end position="1141"/>
    </location>
</feature>
<dbReference type="InterPro" id="IPR036028">
    <property type="entry name" value="SH3-like_dom_sf"/>
</dbReference>
<feature type="region of interest" description="Disordered" evidence="5">
    <location>
        <begin position="1"/>
        <end position="57"/>
    </location>
</feature>
<dbReference type="SMART" id="SM00326">
    <property type="entry name" value="SH3"/>
    <property type="match status" value="1"/>
</dbReference>
<reference evidence="9" key="1">
    <citation type="journal article" date="2021" name="Open Biol.">
        <title>Shared evolutionary footprints suggest mitochondrial oxidative damage underlies multiple complex I losses in fungi.</title>
        <authorList>
            <person name="Schikora-Tamarit M.A."/>
            <person name="Marcet-Houben M."/>
            <person name="Nosek J."/>
            <person name="Gabaldon T."/>
        </authorList>
    </citation>
    <scope>NUCLEOTIDE SEQUENCE</scope>
    <source>
        <strain evidence="9">CBS2887</strain>
    </source>
</reference>
<gene>
    <name evidence="9" type="ORF">WICPIJ_008943</name>
</gene>
<name>A0A9P8TFF2_WICPI</name>
<dbReference type="Gene3D" id="1.10.840.10">
    <property type="entry name" value="Ras guanine-nucleotide exchange factors catalytic domain"/>
    <property type="match status" value="1"/>
</dbReference>
<dbReference type="Pfam" id="PF00617">
    <property type="entry name" value="RasGEF"/>
    <property type="match status" value="1"/>
</dbReference>
<dbReference type="InterPro" id="IPR036964">
    <property type="entry name" value="RASGEF_cat_dom_sf"/>
</dbReference>
<feature type="compositionally biased region" description="Polar residues" evidence="5">
    <location>
        <begin position="362"/>
        <end position="389"/>
    </location>
</feature>
<evidence type="ECO:0008006" key="11">
    <source>
        <dbReference type="Google" id="ProtNLM"/>
    </source>
</evidence>